<evidence type="ECO:0000256" key="3">
    <source>
        <dbReference type="ARBA" id="ARBA00022840"/>
    </source>
</evidence>
<reference evidence="7 8" key="1">
    <citation type="submission" date="2019-06" db="EMBL/GenBank/DDBJ databases">
        <title>Sequencing the genomes of 1000 actinobacteria strains.</title>
        <authorList>
            <person name="Klenk H.-P."/>
        </authorList>
    </citation>
    <scope>NUCLEOTIDE SEQUENCE [LARGE SCALE GENOMIC DNA]</scope>
    <source>
        <strain evidence="7 8">DSM 44826</strain>
    </source>
</reference>
<keyword evidence="8" id="KW-1185">Reference proteome</keyword>
<evidence type="ECO:0000259" key="6">
    <source>
        <dbReference type="PROSITE" id="PS50975"/>
    </source>
</evidence>
<keyword evidence="2 4" id="KW-0547">Nucleotide-binding</keyword>
<dbReference type="OrthoDB" id="3862013at2"/>
<accession>A0A561UCP2</accession>
<dbReference type="PROSITE" id="PS50975">
    <property type="entry name" value="ATP_GRASP"/>
    <property type="match status" value="1"/>
</dbReference>
<feature type="region of interest" description="Disordered" evidence="5">
    <location>
        <begin position="1"/>
        <end position="23"/>
    </location>
</feature>
<sequence length="456" mass="48751">MESPLSCHWPDQSPSEPPVPPVPGQEPLLLVINRFDDEFGEYHRFLPEGSFRLAYLATADALDPLDREGAVATVVVPDLRLETLLPQARRIAEEHGPLAGVVGLSEFDLEVAARLREELELPGWGTSYVQRFRDKTVMKEWVAAAGVRAPRFLGLAADTTAEQVLEAIPLPLILKPKDGAASRGVRLLRGEEELAAALAELAEEGSSPGHEVEEYVEGPIFHVDGIRVQGQYHCVTVSQYLNTCLDFVHGAPLGSSLLDPGPLRDHLAGFAIDCLDALELWTGPFHLELITDAAGEPVFLEVGLRPGGAGVPFVHRDLYGIDLYCEAFRTSVGLKPLSAEHVLPAEAAAGGWLVFPEPQAQPARVVSRASLVEAVPEVYGEALPAVGHVFDGSGGYDHAGGRFLLRGADQASVNAAMLAAIAHYRVDVEPAEAAAVAEAVEAVEAVEVLDGEPVAL</sequence>
<dbReference type="InterPro" id="IPR052032">
    <property type="entry name" value="ATP-dep_AA_Ligase"/>
</dbReference>
<evidence type="ECO:0000313" key="7">
    <source>
        <dbReference type="EMBL" id="TWF97119.1"/>
    </source>
</evidence>
<gene>
    <name evidence="7" type="ORF">FHX73_11894</name>
</gene>
<evidence type="ECO:0000256" key="1">
    <source>
        <dbReference type="ARBA" id="ARBA00022598"/>
    </source>
</evidence>
<dbReference type="Gene3D" id="3.30.1490.20">
    <property type="entry name" value="ATP-grasp fold, A domain"/>
    <property type="match status" value="1"/>
</dbReference>
<dbReference type="Gene3D" id="3.30.470.20">
    <property type="entry name" value="ATP-grasp fold, B domain"/>
    <property type="match status" value="1"/>
</dbReference>
<keyword evidence="3 4" id="KW-0067">ATP-binding</keyword>
<dbReference type="Gene3D" id="3.40.50.20">
    <property type="match status" value="1"/>
</dbReference>
<feature type="domain" description="ATP-grasp" evidence="6">
    <location>
        <begin position="139"/>
        <end position="332"/>
    </location>
</feature>
<proteinExistence type="predicted"/>
<dbReference type="AlphaFoldDB" id="A0A561UCP2"/>
<organism evidence="7 8">
    <name type="scientific">Kitasatospora viridis</name>
    <dbReference type="NCBI Taxonomy" id="281105"/>
    <lineage>
        <taxon>Bacteria</taxon>
        <taxon>Bacillati</taxon>
        <taxon>Actinomycetota</taxon>
        <taxon>Actinomycetes</taxon>
        <taxon>Kitasatosporales</taxon>
        <taxon>Streptomycetaceae</taxon>
        <taxon>Kitasatospora</taxon>
    </lineage>
</organism>
<evidence type="ECO:0000256" key="2">
    <source>
        <dbReference type="ARBA" id="ARBA00022741"/>
    </source>
</evidence>
<protein>
    <submittedName>
        <fullName evidence="7">Biotin carboxylase</fullName>
    </submittedName>
</protein>
<dbReference type="SUPFAM" id="SSF56059">
    <property type="entry name" value="Glutathione synthetase ATP-binding domain-like"/>
    <property type="match status" value="1"/>
</dbReference>
<dbReference type="PANTHER" id="PTHR43585">
    <property type="entry name" value="FUMIPYRROLE BIOSYNTHESIS PROTEIN C"/>
    <property type="match status" value="1"/>
</dbReference>
<evidence type="ECO:0000256" key="5">
    <source>
        <dbReference type="SAM" id="MobiDB-lite"/>
    </source>
</evidence>
<keyword evidence="1" id="KW-0436">Ligase</keyword>
<name>A0A561UCP2_9ACTN</name>
<dbReference type="Pfam" id="PF13535">
    <property type="entry name" value="ATP-grasp_4"/>
    <property type="match status" value="1"/>
</dbReference>
<dbReference type="InterPro" id="IPR013815">
    <property type="entry name" value="ATP_grasp_subdomain_1"/>
</dbReference>
<dbReference type="PANTHER" id="PTHR43585:SF2">
    <property type="entry name" value="ATP-GRASP ENZYME FSQD"/>
    <property type="match status" value="1"/>
</dbReference>
<dbReference type="GO" id="GO:0005524">
    <property type="term" value="F:ATP binding"/>
    <property type="evidence" value="ECO:0007669"/>
    <property type="project" value="UniProtKB-UniRule"/>
</dbReference>
<dbReference type="GO" id="GO:0016874">
    <property type="term" value="F:ligase activity"/>
    <property type="evidence" value="ECO:0007669"/>
    <property type="project" value="UniProtKB-KW"/>
</dbReference>
<dbReference type="GO" id="GO:0046872">
    <property type="term" value="F:metal ion binding"/>
    <property type="evidence" value="ECO:0007669"/>
    <property type="project" value="InterPro"/>
</dbReference>
<dbReference type="EMBL" id="VIWT01000001">
    <property type="protein sequence ID" value="TWF97119.1"/>
    <property type="molecule type" value="Genomic_DNA"/>
</dbReference>
<dbReference type="RefSeq" id="WP_145903384.1">
    <property type="nucleotide sequence ID" value="NZ_BAAAMZ010000039.1"/>
</dbReference>
<evidence type="ECO:0000256" key="4">
    <source>
        <dbReference type="PROSITE-ProRule" id="PRU00409"/>
    </source>
</evidence>
<evidence type="ECO:0000313" key="8">
    <source>
        <dbReference type="Proteomes" id="UP000317940"/>
    </source>
</evidence>
<comment type="caution">
    <text evidence="7">The sequence shown here is derived from an EMBL/GenBank/DDBJ whole genome shotgun (WGS) entry which is preliminary data.</text>
</comment>
<dbReference type="Proteomes" id="UP000317940">
    <property type="component" value="Unassembled WGS sequence"/>
</dbReference>
<dbReference type="InterPro" id="IPR011761">
    <property type="entry name" value="ATP-grasp"/>
</dbReference>